<dbReference type="EMBL" id="BMGD01000006">
    <property type="protein sequence ID" value="GGB73119.1"/>
    <property type="molecule type" value="Genomic_DNA"/>
</dbReference>
<dbReference type="Proteomes" id="UP000614261">
    <property type="component" value="Unassembled WGS sequence"/>
</dbReference>
<evidence type="ECO:0000256" key="1">
    <source>
        <dbReference type="SAM" id="Phobius"/>
    </source>
</evidence>
<accession>A0ABQ1JNX8</accession>
<feature type="transmembrane region" description="Helical" evidence="1">
    <location>
        <begin position="36"/>
        <end position="55"/>
    </location>
</feature>
<dbReference type="RefSeq" id="WP_188515300.1">
    <property type="nucleotide sequence ID" value="NZ_BMGD01000006.1"/>
</dbReference>
<feature type="transmembrane region" description="Helical" evidence="1">
    <location>
        <begin position="85"/>
        <end position="103"/>
    </location>
</feature>
<reference evidence="3" key="1">
    <citation type="journal article" date="2019" name="Int. J. Syst. Evol. Microbiol.">
        <title>The Global Catalogue of Microorganisms (GCM) 10K type strain sequencing project: providing services to taxonomists for standard genome sequencing and annotation.</title>
        <authorList>
            <consortium name="The Broad Institute Genomics Platform"/>
            <consortium name="The Broad Institute Genome Sequencing Center for Infectious Disease"/>
            <person name="Wu L."/>
            <person name="Ma J."/>
        </authorList>
    </citation>
    <scope>NUCLEOTIDE SEQUENCE [LARGE SCALE GENOMIC DNA]</scope>
    <source>
        <strain evidence="3">CGMCC 1.12851</strain>
    </source>
</reference>
<keyword evidence="3" id="KW-1185">Reference proteome</keyword>
<comment type="caution">
    <text evidence="2">The sequence shown here is derived from an EMBL/GenBank/DDBJ whole genome shotgun (WGS) entry which is preliminary data.</text>
</comment>
<evidence type="ECO:0000313" key="2">
    <source>
        <dbReference type="EMBL" id="GGB73119.1"/>
    </source>
</evidence>
<gene>
    <name evidence="2" type="ORF">GCM10010833_30400</name>
</gene>
<sequence>MIRWFSLAAFGALLALGWVIFELANAWPINADKIPGLRAMFAVFSLLATGAFLFVRWRLLPAALLLTAFVLIAALSNAVLTIPYLASAAVVVLMVAVLSRLFGPPLNVS</sequence>
<keyword evidence="1" id="KW-0472">Membrane</keyword>
<keyword evidence="1" id="KW-1133">Transmembrane helix</keyword>
<proteinExistence type="predicted"/>
<protein>
    <submittedName>
        <fullName evidence="2">Uncharacterized protein</fullName>
    </submittedName>
</protein>
<organism evidence="2 3">
    <name type="scientific">Blastomonas aquatica</name>
    <dbReference type="NCBI Taxonomy" id="1510276"/>
    <lineage>
        <taxon>Bacteria</taxon>
        <taxon>Pseudomonadati</taxon>
        <taxon>Pseudomonadota</taxon>
        <taxon>Alphaproteobacteria</taxon>
        <taxon>Sphingomonadales</taxon>
        <taxon>Sphingomonadaceae</taxon>
        <taxon>Blastomonas</taxon>
    </lineage>
</organism>
<evidence type="ECO:0000313" key="3">
    <source>
        <dbReference type="Proteomes" id="UP000614261"/>
    </source>
</evidence>
<name>A0ABQ1JNX8_9SPHN</name>
<keyword evidence="1" id="KW-0812">Transmembrane</keyword>